<reference evidence="14 15" key="1">
    <citation type="journal article" date="2020" name="bioRxiv">
        <title>Sequence and annotation of 42 cannabis genomes reveals extensive copy number variation in cannabinoid synthesis and pathogen resistance genes.</title>
        <authorList>
            <person name="Mckernan K.J."/>
            <person name="Helbert Y."/>
            <person name="Kane L.T."/>
            <person name="Ebling H."/>
            <person name="Zhang L."/>
            <person name="Liu B."/>
            <person name="Eaton Z."/>
            <person name="Mclaughlin S."/>
            <person name="Kingan S."/>
            <person name="Baybayan P."/>
            <person name="Concepcion G."/>
            <person name="Jordan M."/>
            <person name="Riva A."/>
            <person name="Barbazuk W."/>
            <person name="Harkins T."/>
        </authorList>
    </citation>
    <scope>NUCLEOTIDE SEQUENCE [LARGE SCALE GENOMIC DNA]</scope>
    <source>
        <strain evidence="15">cv. Jamaican Lion 4</strain>
        <tissue evidence="14">Leaf</tissue>
    </source>
</reference>
<dbReference type="FunFam" id="2.170.150.80:FF:000002">
    <property type="entry name" value="Nac domain-containing protein 86"/>
    <property type="match status" value="1"/>
</dbReference>
<keyword evidence="10" id="KW-0539">Nucleus</keyword>
<accession>A0A7J6EZF5</accession>
<feature type="transmembrane region" description="Helical" evidence="12">
    <location>
        <begin position="1352"/>
        <end position="1375"/>
    </location>
</feature>
<feature type="domain" description="NAC" evidence="13">
    <location>
        <begin position="9"/>
        <end position="159"/>
    </location>
</feature>
<evidence type="ECO:0000256" key="8">
    <source>
        <dbReference type="ARBA" id="ARBA00023159"/>
    </source>
</evidence>
<feature type="compositionally biased region" description="Low complexity" evidence="11">
    <location>
        <begin position="521"/>
        <end position="531"/>
    </location>
</feature>
<dbReference type="Gene3D" id="2.170.150.80">
    <property type="entry name" value="NAC domain"/>
    <property type="match status" value="2"/>
</dbReference>
<dbReference type="EMBL" id="JAATIQ010000303">
    <property type="protein sequence ID" value="KAF4363029.1"/>
    <property type="molecule type" value="Genomic_DNA"/>
</dbReference>
<feature type="domain" description="NAC" evidence="13">
    <location>
        <begin position="760"/>
        <end position="910"/>
    </location>
</feature>
<dbReference type="InterPro" id="IPR003441">
    <property type="entry name" value="NAC-dom"/>
</dbReference>
<dbReference type="FunFam" id="2.170.150.80:FF:000006">
    <property type="entry name" value="NAC domain-containing protein 100-like"/>
    <property type="match status" value="1"/>
</dbReference>
<dbReference type="GO" id="GO:0000976">
    <property type="term" value="F:transcription cis-regulatory region binding"/>
    <property type="evidence" value="ECO:0007669"/>
    <property type="project" value="UniProtKB-ARBA"/>
</dbReference>
<keyword evidence="4 12" id="KW-1133">Transmembrane helix</keyword>
<keyword evidence="6" id="KW-0238">DNA-binding</keyword>
<dbReference type="SUPFAM" id="SSF101941">
    <property type="entry name" value="NAC domain"/>
    <property type="match status" value="2"/>
</dbReference>
<evidence type="ECO:0000256" key="7">
    <source>
        <dbReference type="ARBA" id="ARBA00023136"/>
    </source>
</evidence>
<evidence type="ECO:0000256" key="9">
    <source>
        <dbReference type="ARBA" id="ARBA00023163"/>
    </source>
</evidence>
<protein>
    <recommendedName>
        <fullName evidence="13">NAC domain-containing protein</fullName>
    </recommendedName>
</protein>
<feature type="region of interest" description="Disordered" evidence="11">
    <location>
        <begin position="498"/>
        <end position="531"/>
    </location>
</feature>
<dbReference type="GO" id="GO:0016020">
    <property type="term" value="C:membrane"/>
    <property type="evidence" value="ECO:0007669"/>
    <property type="project" value="UniProtKB-SubCell"/>
</dbReference>
<dbReference type="Proteomes" id="UP000583929">
    <property type="component" value="Unassembled WGS sequence"/>
</dbReference>
<feature type="compositionally biased region" description="Low complexity" evidence="11">
    <location>
        <begin position="1272"/>
        <end position="1281"/>
    </location>
</feature>
<proteinExistence type="predicted"/>
<comment type="subcellular location">
    <subcellularLocation>
        <location evidence="2">Membrane</location>
        <topology evidence="2">Single-pass membrane protein</topology>
    </subcellularLocation>
    <subcellularLocation>
        <location evidence="1">Nucleus</location>
    </subcellularLocation>
</comment>
<keyword evidence="15" id="KW-1185">Reference proteome</keyword>
<feature type="compositionally biased region" description="Polar residues" evidence="11">
    <location>
        <begin position="503"/>
        <end position="520"/>
    </location>
</feature>
<evidence type="ECO:0000256" key="2">
    <source>
        <dbReference type="ARBA" id="ARBA00004167"/>
    </source>
</evidence>
<evidence type="ECO:0000256" key="5">
    <source>
        <dbReference type="ARBA" id="ARBA00023015"/>
    </source>
</evidence>
<dbReference type="Pfam" id="PF02365">
    <property type="entry name" value="NAM"/>
    <property type="match status" value="2"/>
</dbReference>
<keyword evidence="8" id="KW-0010">Activator</keyword>
<keyword evidence="3 12" id="KW-0812">Transmembrane</keyword>
<dbReference type="GO" id="GO:0005634">
    <property type="term" value="C:nucleus"/>
    <property type="evidence" value="ECO:0007669"/>
    <property type="project" value="UniProtKB-SubCell"/>
</dbReference>
<organism evidence="14 15">
    <name type="scientific">Cannabis sativa</name>
    <name type="common">Hemp</name>
    <name type="synonym">Marijuana</name>
    <dbReference type="NCBI Taxonomy" id="3483"/>
    <lineage>
        <taxon>Eukaryota</taxon>
        <taxon>Viridiplantae</taxon>
        <taxon>Streptophyta</taxon>
        <taxon>Embryophyta</taxon>
        <taxon>Tracheophyta</taxon>
        <taxon>Spermatophyta</taxon>
        <taxon>Magnoliopsida</taxon>
        <taxon>eudicotyledons</taxon>
        <taxon>Gunneridae</taxon>
        <taxon>Pentapetalae</taxon>
        <taxon>rosids</taxon>
        <taxon>fabids</taxon>
        <taxon>Rosales</taxon>
        <taxon>Cannabaceae</taxon>
        <taxon>Cannabis</taxon>
    </lineage>
</organism>
<feature type="transmembrane region" description="Helical" evidence="12">
    <location>
        <begin position="1387"/>
        <end position="1407"/>
    </location>
</feature>
<dbReference type="PROSITE" id="PS51005">
    <property type="entry name" value="NAC"/>
    <property type="match status" value="2"/>
</dbReference>
<evidence type="ECO:0000256" key="6">
    <source>
        <dbReference type="ARBA" id="ARBA00023125"/>
    </source>
</evidence>
<keyword evidence="5" id="KW-0805">Transcription regulation</keyword>
<dbReference type="GO" id="GO:0006355">
    <property type="term" value="P:regulation of DNA-templated transcription"/>
    <property type="evidence" value="ECO:0007669"/>
    <property type="project" value="InterPro"/>
</dbReference>
<evidence type="ECO:0000259" key="13">
    <source>
        <dbReference type="PROSITE" id="PS51005"/>
    </source>
</evidence>
<dbReference type="InterPro" id="IPR036093">
    <property type="entry name" value="NAC_dom_sf"/>
</dbReference>
<evidence type="ECO:0000256" key="12">
    <source>
        <dbReference type="SAM" id="Phobius"/>
    </source>
</evidence>
<feature type="region of interest" description="Disordered" evidence="11">
    <location>
        <begin position="1244"/>
        <end position="1281"/>
    </location>
</feature>
<dbReference type="PANTHER" id="PTHR31744">
    <property type="entry name" value="PROTEIN CUP-SHAPED COTYLEDON 2-RELATED"/>
    <property type="match status" value="1"/>
</dbReference>
<evidence type="ECO:0000256" key="1">
    <source>
        <dbReference type="ARBA" id="ARBA00004123"/>
    </source>
</evidence>
<gene>
    <name evidence="14" type="ORF">G4B88_031563</name>
</gene>
<comment type="caution">
    <text evidence="14">The sequence shown here is derived from an EMBL/GenBank/DDBJ whole genome shotgun (WGS) entry which is preliminary data.</text>
</comment>
<evidence type="ECO:0000256" key="10">
    <source>
        <dbReference type="ARBA" id="ARBA00023242"/>
    </source>
</evidence>
<evidence type="ECO:0000313" key="15">
    <source>
        <dbReference type="Proteomes" id="UP000583929"/>
    </source>
</evidence>
<evidence type="ECO:0000256" key="11">
    <source>
        <dbReference type="SAM" id="MobiDB-lite"/>
    </source>
</evidence>
<feature type="transmembrane region" description="Helical" evidence="12">
    <location>
        <begin position="601"/>
        <end position="624"/>
    </location>
</feature>
<evidence type="ECO:0000256" key="4">
    <source>
        <dbReference type="ARBA" id="ARBA00022989"/>
    </source>
</evidence>
<evidence type="ECO:0000313" key="14">
    <source>
        <dbReference type="EMBL" id="KAF4363029.1"/>
    </source>
</evidence>
<feature type="compositionally biased region" description="Polar residues" evidence="11">
    <location>
        <begin position="1260"/>
        <end position="1271"/>
    </location>
</feature>
<evidence type="ECO:0000256" key="3">
    <source>
        <dbReference type="ARBA" id="ARBA00022692"/>
    </source>
</evidence>
<keyword evidence="9" id="KW-0804">Transcription</keyword>
<dbReference type="PANTHER" id="PTHR31744:SF216">
    <property type="entry name" value="NAC TRANSCRIPTION FACTOR"/>
    <property type="match status" value="1"/>
</dbReference>
<name>A0A7J6EZF5_CANSA</name>
<feature type="region of interest" description="Disordered" evidence="11">
    <location>
        <begin position="704"/>
        <end position="739"/>
    </location>
</feature>
<sequence length="1440" mass="163405">MVFSDDHDCPPGFRFYPTDEELVLYYLKRKICGKKLRLNVIGETDVYKFEPEELPGMSILKTGDRQWFFFSPRDRKHPNGARSNRGTKHGYWKATGKNRSITSTTRSVGVKKTLVFYKGHAPQGERTDWVMHEYTLDEEELKRCQNLQDYYALYKVFKKSGLGPKNGEQYGAPFREEEWNADCPDFNRSAIVETPVERVDGALSNVESQETIVDSQKSLSDEIEELLQQMTDEPLLDLPEVKDYADNTPPQSQVLSNNDMQSNLVDSHSREISFEEPVDSLHASGVQHNVEANFEHTQSDISQLQFHVPSEVAFSLNIHEQEVYVLPVEDFIEMDDLFGPEPTTTDAEKPLENFQFEEVDGLSELDLFHDATMFLNDMGVDDDRSRISHQYVHSLEQNVVNSYQYRRNSEQVGEDEDVSQLLFEVADQNTNLYYLQGSDQHTSLLHLEGTGQVNNHMYLEGTDPINNLLYQDIANQMNHQYQFQPDNQERSVFTSAEFDAGSHPNSSSVCDTSTLSLQPTQNQSGNDNSGNNSWFSSTLWSFVESIPTTPASAAENALVNRAFERMSSFSKLRINAAVNATTVPAGSDSETVKSPPRNRGFIFFPILVIVIAILWVVLGTVKLWGSSSSNNKICAYFVQRVRSCLRATGLSVVDHQRVRKIREYINTRAGPLSTNFLDSSLEMVNFAKLLQSLTNLLVKRRKKQNKKDGDEISDSSVVLKKQKSNPPSETIPKDRNPLLAKNLPDSSSFSAMPFSDDQDCPPGFRFYPTDEELVLYYLKGKICGKRLRVNVIGETDVYKFEPEELPGMSILKTGDRQWFFFSPRDRKHPNGSRSNRGTKHGYWKVTGKNRSITSTTRSVGVKKTLVFYKGHAPKGERTDWVMHEYTLDEEELKRCQNLQDYYALYKVFKKSGLGPKNGEQYGAPFREEEWNADCPDFNRSAIVETPVERVDEALSNVESQETIVDSQKSLSDEIEELLQQMTDEPLLDLPEVKDYANNTPPQSQVLSNNDMQSNLVDSLSREISFEEPVDSFHVSGVQNNVQANFEHTHSDISQLQFHVPSEVAFSPNIYEQEVYVLPVEDFIEMDDLFGPEPTTTDAEKPLENFQFEEVDGLSELDLFHDATMFLNDIGAGDDQSRISHQYVHSLEQNVVNSYQYRRSSEQVGEDEVVSQLLFEVADQNTNLYYLQGSDQHTSLLHLEGTGQVNNQMYLEGTDPINNLLYQDIANQMNHQYQFQPDNQERSAFNSAEFDPSSHPDPSSVCDTSTFSLQPTQNQSGNDNNGNNSWFSSTLWSFVESIPTTPASAAENALVNRAFERMSSFSRLRINAAVNATTVPAGSDSETVKSSLRNRGFIFFPILVVIIAILWVVLGTVKLWGSSSSNMQKLSFWYALSQSVMILAQKICAYFVRRVRSCLRATGLSVVDHQRVRKIRLTEESYGKL</sequence>
<keyword evidence="7 12" id="KW-0472">Membrane</keyword>